<name>A0A1M5JXG1_9EURY</name>
<proteinExistence type="predicted"/>
<dbReference type="STRING" id="43928.SAMN05443636_0301"/>
<dbReference type="Proteomes" id="UP000184357">
    <property type="component" value="Unassembled WGS sequence"/>
</dbReference>
<dbReference type="InterPro" id="IPR022430">
    <property type="entry name" value="CHP03684"/>
</dbReference>
<dbReference type="AlphaFoldDB" id="A0A1M5JXG1"/>
<dbReference type="PANTHER" id="PTHR22798:SF0">
    <property type="entry name" value="MALIGNANT T-CELL-AMPLIFIED SEQUENCE 1"/>
    <property type="match status" value="1"/>
</dbReference>
<dbReference type="SMART" id="SM00359">
    <property type="entry name" value="PUA"/>
    <property type="match status" value="1"/>
</dbReference>
<dbReference type="InterPro" id="IPR015947">
    <property type="entry name" value="PUA-like_sf"/>
</dbReference>
<dbReference type="InterPro" id="IPR036974">
    <property type="entry name" value="PUA_sf"/>
</dbReference>
<dbReference type="PROSITE" id="PS50890">
    <property type="entry name" value="PUA"/>
    <property type="match status" value="1"/>
</dbReference>
<dbReference type="Gene3D" id="3.10.450.120">
    <property type="entry name" value="Pre-PUA domain, domain 1"/>
    <property type="match status" value="1"/>
</dbReference>
<keyword evidence="3" id="KW-1185">Reference proteome</keyword>
<dbReference type="NCBIfam" id="TIGR03684">
    <property type="entry name" value="arCOG00985"/>
    <property type="match status" value="1"/>
</dbReference>
<dbReference type="Pfam" id="PF01472">
    <property type="entry name" value="PUA"/>
    <property type="match status" value="1"/>
</dbReference>
<dbReference type="PIRSF" id="PIRSF005067">
    <property type="entry name" value="Tma_RNA-bind_prd"/>
    <property type="match status" value="1"/>
</dbReference>
<dbReference type="Gene3D" id="2.30.130.10">
    <property type="entry name" value="PUA domain"/>
    <property type="match status" value="1"/>
</dbReference>
<dbReference type="InterPro" id="IPR002478">
    <property type="entry name" value="PUA"/>
</dbReference>
<sequence>MNVKSRHHLRSDAVSEIREALAERLGVDLEGDSFELVELTDSPFDLVLVDGNPDVLYYDGDGGDREPFLTVRGANDHPPERGVVTVDAGAVSFVSDGADVMRPGITEADDSIAEGDLVAVAEETHRKVLGVGRALVDGAEMAGDSGKVVKSLHHVGDDLYEFSI</sequence>
<protein>
    <submittedName>
        <fullName evidence="2">RNA-binding protein, containing PUA domain</fullName>
    </submittedName>
</protein>
<feature type="domain" description="PUA" evidence="1">
    <location>
        <begin position="82"/>
        <end position="156"/>
    </location>
</feature>
<accession>A0A1M5JXG1</accession>
<dbReference type="GO" id="GO:0001731">
    <property type="term" value="P:formation of translation preinitiation complex"/>
    <property type="evidence" value="ECO:0007669"/>
    <property type="project" value="TreeGrafter"/>
</dbReference>
<dbReference type="SUPFAM" id="SSF88697">
    <property type="entry name" value="PUA domain-like"/>
    <property type="match status" value="1"/>
</dbReference>
<dbReference type="OrthoDB" id="27972at2157"/>
<evidence type="ECO:0000259" key="1">
    <source>
        <dbReference type="SMART" id="SM00359"/>
    </source>
</evidence>
<dbReference type="EMBL" id="FQWV01000001">
    <property type="protein sequence ID" value="SHG45246.1"/>
    <property type="molecule type" value="Genomic_DNA"/>
</dbReference>
<evidence type="ECO:0000313" key="2">
    <source>
        <dbReference type="EMBL" id="SHG45246.1"/>
    </source>
</evidence>
<organism evidence="2 3">
    <name type="scientific">Halobaculum gomorrense</name>
    <dbReference type="NCBI Taxonomy" id="43928"/>
    <lineage>
        <taxon>Archaea</taxon>
        <taxon>Methanobacteriati</taxon>
        <taxon>Methanobacteriota</taxon>
        <taxon>Stenosarchaea group</taxon>
        <taxon>Halobacteria</taxon>
        <taxon>Halobacteriales</taxon>
        <taxon>Haloferacaceae</taxon>
        <taxon>Halobaculum</taxon>
    </lineage>
</organism>
<dbReference type="InterPro" id="IPR004521">
    <property type="entry name" value="Uncharacterised_CHP00451"/>
</dbReference>
<evidence type="ECO:0000313" key="3">
    <source>
        <dbReference type="Proteomes" id="UP000184357"/>
    </source>
</evidence>
<dbReference type="PANTHER" id="PTHR22798">
    <property type="entry name" value="MCT-1 PROTEIN"/>
    <property type="match status" value="1"/>
</dbReference>
<dbReference type="NCBIfam" id="TIGR00451">
    <property type="entry name" value="unchar_dom_2"/>
    <property type="match status" value="1"/>
</dbReference>
<reference evidence="2 3" key="1">
    <citation type="submission" date="2016-11" db="EMBL/GenBank/DDBJ databases">
        <authorList>
            <person name="Jaros S."/>
            <person name="Januszkiewicz K."/>
            <person name="Wedrychowicz H."/>
        </authorList>
    </citation>
    <scope>NUCLEOTIDE SEQUENCE [LARGE SCALE GENOMIC DNA]</scope>
    <source>
        <strain evidence="2 3">DSM 9297</strain>
    </source>
</reference>
<dbReference type="CDD" id="cd21154">
    <property type="entry name" value="PUA_MJ1432-like"/>
    <property type="match status" value="1"/>
</dbReference>
<dbReference type="InterPro" id="IPR016437">
    <property type="entry name" value="MCT-1/Tma20"/>
</dbReference>
<dbReference type="RefSeq" id="WP_073306637.1">
    <property type="nucleotide sequence ID" value="NZ_FQWV01000001.1"/>
</dbReference>
<gene>
    <name evidence="2" type="ORF">SAMN05443636_0301</name>
</gene>
<dbReference type="GO" id="GO:0003723">
    <property type="term" value="F:RNA binding"/>
    <property type="evidence" value="ECO:0007669"/>
    <property type="project" value="InterPro"/>
</dbReference>
<dbReference type="NCBIfam" id="NF011154">
    <property type="entry name" value="PRK14560.1-6"/>
    <property type="match status" value="1"/>
</dbReference>